<dbReference type="Gene3D" id="3.40.50.720">
    <property type="entry name" value="NAD(P)-binding Rossmann-like Domain"/>
    <property type="match status" value="1"/>
</dbReference>
<dbReference type="RefSeq" id="WP_201082354.1">
    <property type="nucleotide sequence ID" value="NZ_CP067421.1"/>
</dbReference>
<gene>
    <name evidence="1" type="ORF">IGS68_27960</name>
</gene>
<dbReference type="Proteomes" id="UP000595197">
    <property type="component" value="Plasmid pTT6-1"/>
</dbReference>
<evidence type="ECO:0008006" key="3">
    <source>
        <dbReference type="Google" id="ProtNLM"/>
    </source>
</evidence>
<keyword evidence="1" id="KW-0614">Plasmid</keyword>
<keyword evidence="2" id="KW-1185">Reference proteome</keyword>
<protein>
    <recommendedName>
        <fullName evidence="3">Saccharopine dehydrogenase</fullName>
    </recommendedName>
</protein>
<evidence type="ECO:0000313" key="1">
    <source>
        <dbReference type="EMBL" id="QQP93012.1"/>
    </source>
</evidence>
<dbReference type="SUPFAM" id="SSF51735">
    <property type="entry name" value="NAD(P)-binding Rossmann-fold domains"/>
    <property type="match status" value="1"/>
</dbReference>
<organism evidence="1 2">
    <name type="scientific">Skermanella cutis</name>
    <dbReference type="NCBI Taxonomy" id="2775420"/>
    <lineage>
        <taxon>Bacteria</taxon>
        <taxon>Pseudomonadati</taxon>
        <taxon>Pseudomonadota</taxon>
        <taxon>Alphaproteobacteria</taxon>
        <taxon>Rhodospirillales</taxon>
        <taxon>Azospirillaceae</taxon>
        <taxon>Skermanella</taxon>
    </lineage>
</organism>
<sequence length="335" mass="34754">MSSHPILLVGGSGIAGRWTARFLRAAHADVPLLIGGRDVAKAREAAARLGNAEGVALDATADNLGLGDRPVGAVAVLFTDERVAGLRFAQARGVPYISISPGIAELAPEVAAYIHKPDAAPVVLGTEWLVGATTVPTLALAKAFGRVHDIAIGALLDEEDAFGPAAEADLERQTRTMPAALARRDGAYVWRVGDDAKGSFRAVDGTVMQASALSPNDVLGLANATGAPNVRFDLAVGVSSSRRRGGPMSTEIVIALAGEDHAGRPLHTRHAVVHPQGQMPLTGLGVAMVLERLAGIDGRPPPPPGLYFPHQLLEPAAYLARLDGIGARILELEAP</sequence>
<accession>A0ABX7BFP1</accession>
<dbReference type="InterPro" id="IPR036291">
    <property type="entry name" value="NAD(P)-bd_dom_sf"/>
</dbReference>
<name>A0ABX7BFP1_9PROT</name>
<reference evidence="1" key="1">
    <citation type="submission" date="2021-02" db="EMBL/GenBank/DDBJ databases">
        <title>Skermanella TT6 skin isolate.</title>
        <authorList>
            <person name="Lee K."/>
            <person name="Ganzorig M."/>
        </authorList>
    </citation>
    <scope>NUCLEOTIDE SEQUENCE</scope>
    <source>
        <strain evidence="1">TT6</strain>
    </source>
</reference>
<proteinExistence type="predicted"/>
<geneLocation type="plasmid" evidence="1 2">
    <name>pTT6-1</name>
</geneLocation>
<dbReference type="EMBL" id="CP067421">
    <property type="protein sequence ID" value="QQP93012.1"/>
    <property type="molecule type" value="Genomic_DNA"/>
</dbReference>
<evidence type="ECO:0000313" key="2">
    <source>
        <dbReference type="Proteomes" id="UP000595197"/>
    </source>
</evidence>